<evidence type="ECO:0000313" key="2">
    <source>
        <dbReference type="EMBL" id="KRO02511.1"/>
    </source>
</evidence>
<name>A0ABR5Q1C9_9ACTN</name>
<organism evidence="2 3">
    <name type="scientific">Lancefieldella rimae</name>
    <dbReference type="NCBI Taxonomy" id="1383"/>
    <lineage>
        <taxon>Bacteria</taxon>
        <taxon>Bacillati</taxon>
        <taxon>Actinomycetota</taxon>
        <taxon>Coriobacteriia</taxon>
        <taxon>Coriobacteriales</taxon>
        <taxon>Atopobiaceae</taxon>
        <taxon>Lancefieldella</taxon>
    </lineage>
</organism>
<comment type="caution">
    <text evidence="2">The sequence shown here is derived from an EMBL/GenBank/DDBJ whole genome shotgun (WGS) entry which is preliminary data.</text>
</comment>
<accession>A0ABR5Q1C9</accession>
<proteinExistence type="predicted"/>
<reference evidence="2 3" key="1">
    <citation type="journal article" date="2015" name="Genome Announc.">
        <title>Expanding the biotechnology potential of lactobacilli through comparative genomics of 213 strains and associated genera.</title>
        <authorList>
            <person name="Sun Z."/>
            <person name="Harris H.M."/>
            <person name="McCann A."/>
            <person name="Guo C."/>
            <person name="Argimon S."/>
            <person name="Zhang W."/>
            <person name="Yang X."/>
            <person name="Jeffery I.B."/>
            <person name="Cooney J.C."/>
            <person name="Kagawa T.F."/>
            <person name="Liu W."/>
            <person name="Song Y."/>
            <person name="Salvetti E."/>
            <person name="Wrobel A."/>
            <person name="Rasinkangas P."/>
            <person name="Parkhill J."/>
            <person name="Rea M.C."/>
            <person name="O'Sullivan O."/>
            <person name="Ritari J."/>
            <person name="Douillard F.P."/>
            <person name="Paul Ross R."/>
            <person name="Yang R."/>
            <person name="Briner A.E."/>
            <person name="Felis G.E."/>
            <person name="de Vos W.M."/>
            <person name="Barrangou R."/>
            <person name="Klaenhammer T.R."/>
            <person name="Caufield P.W."/>
            <person name="Cui Y."/>
            <person name="Zhang H."/>
            <person name="O'Toole P.W."/>
        </authorList>
    </citation>
    <scope>NUCLEOTIDE SEQUENCE [LARGE SCALE GENOMIC DNA]</scope>
    <source>
        <strain evidence="2 3">DSM 7090</strain>
    </source>
</reference>
<feature type="transmembrane region" description="Helical" evidence="1">
    <location>
        <begin position="136"/>
        <end position="156"/>
    </location>
</feature>
<sequence length="166" mass="17798">MMLKHKARSLRSLEGICMKTTPQQPGSSRVKIVIKSVGTAFGYGMLAALGLGLFVFLFGTLTSGGNIEVGSDWTRRVLYVVSSLAIIAAGAGMLFSGREYAEKQRGFTKDIAALETHITDDGKIDSRIKDLAPAGIQWATAILVAAAGSFFVAALYDEIMGRFFLL</sequence>
<evidence type="ECO:0000256" key="1">
    <source>
        <dbReference type="SAM" id="Phobius"/>
    </source>
</evidence>
<gene>
    <name evidence="2" type="ORF">IV60_GL000959</name>
</gene>
<keyword evidence="1" id="KW-1133">Transmembrane helix</keyword>
<keyword evidence="1" id="KW-0812">Transmembrane</keyword>
<dbReference type="Proteomes" id="UP000051927">
    <property type="component" value="Unassembled WGS sequence"/>
</dbReference>
<keyword evidence="1" id="KW-0472">Membrane</keyword>
<feature type="transmembrane region" description="Helical" evidence="1">
    <location>
        <begin position="37"/>
        <end position="57"/>
    </location>
</feature>
<protein>
    <submittedName>
        <fullName evidence="2">Uncharacterized protein</fullName>
    </submittedName>
</protein>
<feature type="transmembrane region" description="Helical" evidence="1">
    <location>
        <begin position="77"/>
        <end position="95"/>
    </location>
</feature>
<keyword evidence="3" id="KW-1185">Reference proteome</keyword>
<dbReference type="EMBL" id="JQCP01000002">
    <property type="protein sequence ID" value="KRO02511.1"/>
    <property type="molecule type" value="Genomic_DNA"/>
</dbReference>
<evidence type="ECO:0000313" key="3">
    <source>
        <dbReference type="Proteomes" id="UP000051927"/>
    </source>
</evidence>